<dbReference type="Proteomes" id="UP000616151">
    <property type="component" value="Unassembled WGS sequence"/>
</dbReference>
<protein>
    <submittedName>
        <fullName evidence="1">L,D-transpeptidase</fullName>
    </submittedName>
</protein>
<reference evidence="1" key="1">
    <citation type="submission" date="2021-01" db="EMBL/GenBank/DDBJ databases">
        <authorList>
            <person name="Sun Q."/>
        </authorList>
    </citation>
    <scope>NUCLEOTIDE SEQUENCE</scope>
    <source>
        <strain evidence="1">YIM B02566</strain>
    </source>
</reference>
<keyword evidence="2" id="KW-1185">Reference proteome</keyword>
<evidence type="ECO:0000313" key="1">
    <source>
        <dbReference type="EMBL" id="MBK1865216.1"/>
    </source>
</evidence>
<gene>
    <name evidence="1" type="ORF">JHL16_02545</name>
</gene>
<evidence type="ECO:0000313" key="2">
    <source>
        <dbReference type="Proteomes" id="UP000616151"/>
    </source>
</evidence>
<accession>A0ACC5QXV8</accession>
<proteinExistence type="predicted"/>
<sequence>MRNGFLRSAASIAAAGLLGLLVMTSSAEAKVSVRIDISSQTMSVSVNGWPYATWRVSTARSGYWTPRGSYRPFLLKRMHYSRKYDNSPMPHSIFFKGGYAIHGTGYVRALGRPASHGCIRLAPGNAARLYSLVQQYGKGGTRITITN</sequence>
<comment type="caution">
    <text evidence="1">The sequence shown here is derived from an EMBL/GenBank/DDBJ whole genome shotgun (WGS) entry which is preliminary data.</text>
</comment>
<organism evidence="1 2">
    <name type="scientific">Taklimakanibacter albus</name>
    <dbReference type="NCBI Taxonomy" id="2800327"/>
    <lineage>
        <taxon>Bacteria</taxon>
        <taxon>Pseudomonadati</taxon>
        <taxon>Pseudomonadota</taxon>
        <taxon>Alphaproteobacteria</taxon>
        <taxon>Hyphomicrobiales</taxon>
        <taxon>Aestuariivirgaceae</taxon>
        <taxon>Taklimakanibacter</taxon>
    </lineage>
</organism>
<name>A0ACC5QXV8_9HYPH</name>
<dbReference type="EMBL" id="JAENHL010000004">
    <property type="protein sequence ID" value="MBK1865216.1"/>
    <property type="molecule type" value="Genomic_DNA"/>
</dbReference>